<sequence length="238" mass="26719">MSKNRTRAGQNVGSSVKNTACNSSVDIGPSDSDIASMSMSQIVSAMIERNEELKDPVMGKYINALVSKLPQTIADAVEADKRGRSLVIFGIPESASDVSASRKQKEVEDKVTEVLDVLGVECRIVEVYRMGRPGGSRPRLIKLVLPSKSHWASALSNGYRLRNSGLSNVYIRKSLTPEDREQEFRLRQECRERNRQLNSREWVVYRGELRRADELPKSRTPGSSHSAWHPLRVKTFSF</sequence>
<keyword evidence="2" id="KW-1185">Reference proteome</keyword>
<accession>A0A7I4Z4Q2</accession>
<evidence type="ECO:0000256" key="1">
    <source>
        <dbReference type="SAM" id="MobiDB-lite"/>
    </source>
</evidence>
<dbReference type="PANTHER" id="PTHR37445">
    <property type="entry name" value="PROTEIN CBG24663"/>
    <property type="match status" value="1"/>
</dbReference>
<dbReference type="OrthoDB" id="5868288at2759"/>
<proteinExistence type="predicted"/>
<protein>
    <submittedName>
        <fullName evidence="3">Uncharacterized protein</fullName>
    </submittedName>
</protein>
<dbReference type="AlphaFoldDB" id="A0A7I4Z4Q2"/>
<evidence type="ECO:0000313" key="3">
    <source>
        <dbReference type="WBParaSite" id="HCON_00175560-00001"/>
    </source>
</evidence>
<dbReference type="PANTHER" id="PTHR37445:SF3">
    <property type="entry name" value="ZINC FINGER PHD-TYPE DOMAIN-CONTAINING PROTEIN"/>
    <property type="match status" value="1"/>
</dbReference>
<dbReference type="WBParaSite" id="HCON_00175560-00001">
    <property type="protein sequence ID" value="HCON_00175560-00001"/>
    <property type="gene ID" value="HCON_00175560"/>
</dbReference>
<dbReference type="OMA" id="CNEQRNA"/>
<feature type="region of interest" description="Disordered" evidence="1">
    <location>
        <begin position="1"/>
        <end position="27"/>
    </location>
</feature>
<reference evidence="3" key="1">
    <citation type="submission" date="2020-12" db="UniProtKB">
        <authorList>
            <consortium name="WormBaseParasite"/>
        </authorList>
    </citation>
    <scope>IDENTIFICATION</scope>
    <source>
        <strain evidence="3">MHco3</strain>
    </source>
</reference>
<organism evidence="2 3">
    <name type="scientific">Haemonchus contortus</name>
    <name type="common">Barber pole worm</name>
    <dbReference type="NCBI Taxonomy" id="6289"/>
    <lineage>
        <taxon>Eukaryota</taxon>
        <taxon>Metazoa</taxon>
        <taxon>Ecdysozoa</taxon>
        <taxon>Nematoda</taxon>
        <taxon>Chromadorea</taxon>
        <taxon>Rhabditida</taxon>
        <taxon>Rhabditina</taxon>
        <taxon>Rhabditomorpha</taxon>
        <taxon>Strongyloidea</taxon>
        <taxon>Trichostrongylidae</taxon>
        <taxon>Haemonchus</taxon>
    </lineage>
</organism>
<feature type="compositionally biased region" description="Polar residues" evidence="1">
    <location>
        <begin position="7"/>
        <end position="25"/>
    </location>
</feature>
<name>A0A7I4Z4Q2_HAECO</name>
<dbReference type="Proteomes" id="UP000025227">
    <property type="component" value="Unplaced"/>
</dbReference>
<evidence type="ECO:0000313" key="2">
    <source>
        <dbReference type="Proteomes" id="UP000025227"/>
    </source>
</evidence>